<evidence type="ECO:0000313" key="2">
    <source>
        <dbReference type="EMBL" id="KAF0845079.1"/>
    </source>
</evidence>
<proteinExistence type="predicted"/>
<dbReference type="EMBL" id="VMSD01000009">
    <property type="protein sequence ID" value="KAF0845079.1"/>
    <property type="molecule type" value="Genomic_DNA"/>
</dbReference>
<comment type="caution">
    <text evidence="2">The sequence shown here is derived from an EMBL/GenBank/DDBJ whole genome shotgun (WGS) entry which is preliminary data.</text>
</comment>
<evidence type="ECO:0000256" key="1">
    <source>
        <dbReference type="SAM" id="SignalP"/>
    </source>
</evidence>
<organism evidence="2 3">
    <name type="scientific">Nocardia caishijiensis</name>
    <dbReference type="NCBI Taxonomy" id="184756"/>
    <lineage>
        <taxon>Bacteria</taxon>
        <taxon>Bacillati</taxon>
        <taxon>Actinomycetota</taxon>
        <taxon>Actinomycetes</taxon>
        <taxon>Mycobacteriales</taxon>
        <taxon>Nocardiaceae</taxon>
        <taxon>Nocardia</taxon>
    </lineage>
</organism>
<keyword evidence="1" id="KW-0732">Signal</keyword>
<accession>A0ABQ6YH22</accession>
<evidence type="ECO:0008006" key="4">
    <source>
        <dbReference type="Google" id="ProtNLM"/>
    </source>
</evidence>
<evidence type="ECO:0000313" key="3">
    <source>
        <dbReference type="Proteomes" id="UP000798951"/>
    </source>
</evidence>
<dbReference type="Proteomes" id="UP000798951">
    <property type="component" value="Unassembled WGS sequence"/>
</dbReference>
<protein>
    <recommendedName>
        <fullName evidence="4">Secreted protein</fullName>
    </recommendedName>
</protein>
<reference evidence="2 3" key="1">
    <citation type="submission" date="2019-07" db="EMBL/GenBank/DDBJ databases">
        <title>Genomic Encyclopedia of Type Strains, Phase IV (KMG-IV): sequencing the most valuable type-strain genomes for metagenomic binning, comparative biology and taxonomic classification.</title>
        <authorList>
            <person name="Goeker M."/>
        </authorList>
    </citation>
    <scope>NUCLEOTIDE SEQUENCE [LARGE SCALE GENOMIC DNA]</scope>
    <source>
        <strain evidence="2 3">DSM 44831</strain>
    </source>
</reference>
<sequence length="76" mass="8100">MRNTRVNIVVAALALTAGAIASSSTATAAPGAGTWGPYSTKYGCESIRRMDALDFPQTRFSDCFEILGEGWYYVGS</sequence>
<feature type="signal peptide" evidence="1">
    <location>
        <begin position="1"/>
        <end position="28"/>
    </location>
</feature>
<name>A0ABQ6YH22_9NOCA</name>
<dbReference type="RefSeq" id="WP_157102178.1">
    <property type="nucleotide sequence ID" value="NZ_VMSD01000009.1"/>
</dbReference>
<gene>
    <name evidence="2" type="ORF">FNL39_109108</name>
</gene>
<feature type="chain" id="PRO_5046497109" description="Secreted protein" evidence="1">
    <location>
        <begin position="29"/>
        <end position="76"/>
    </location>
</feature>
<keyword evidence="3" id="KW-1185">Reference proteome</keyword>